<dbReference type="Proteomes" id="UP001055093">
    <property type="component" value="Unassembled WGS sequence"/>
</dbReference>
<accession>A0ABQ4UYV3</accession>
<dbReference type="InterPro" id="IPR020288">
    <property type="entry name" value="Sheath_initiator"/>
</dbReference>
<evidence type="ECO:0000313" key="2">
    <source>
        <dbReference type="Proteomes" id="UP001055093"/>
    </source>
</evidence>
<keyword evidence="2" id="KW-1185">Reference proteome</keyword>
<evidence type="ECO:0000313" key="1">
    <source>
        <dbReference type="EMBL" id="GJE77293.1"/>
    </source>
</evidence>
<proteinExistence type="predicted"/>
<reference evidence="1" key="2">
    <citation type="submission" date="2021-08" db="EMBL/GenBank/DDBJ databases">
        <authorList>
            <person name="Tani A."/>
            <person name="Ola A."/>
            <person name="Ogura Y."/>
            <person name="Katsura K."/>
            <person name="Hayashi T."/>
        </authorList>
    </citation>
    <scope>NUCLEOTIDE SEQUENCE</scope>
    <source>
        <strain evidence="1">DSM 14458</strain>
    </source>
</reference>
<reference evidence="1" key="1">
    <citation type="journal article" date="2021" name="Front. Microbiol.">
        <title>Comprehensive Comparative Genomics and Phenotyping of Methylobacterium Species.</title>
        <authorList>
            <person name="Alessa O."/>
            <person name="Ogura Y."/>
            <person name="Fujitani Y."/>
            <person name="Takami H."/>
            <person name="Hayashi T."/>
            <person name="Sahin N."/>
            <person name="Tani A."/>
        </authorList>
    </citation>
    <scope>NUCLEOTIDE SEQUENCE</scope>
    <source>
        <strain evidence="1">DSM 14458</strain>
    </source>
</reference>
<dbReference type="EMBL" id="BPRE01000013">
    <property type="protein sequence ID" value="GJE77293.1"/>
    <property type="molecule type" value="Genomic_DNA"/>
</dbReference>
<comment type="caution">
    <text evidence="1">The sequence shown here is derived from an EMBL/GenBank/DDBJ whole genome shotgun (WGS) entry which is preliminary data.</text>
</comment>
<dbReference type="Pfam" id="PF10934">
    <property type="entry name" value="Sheath_initiator"/>
    <property type="match status" value="1"/>
</dbReference>
<dbReference type="RefSeq" id="WP_238308410.1">
    <property type="nucleotide sequence ID" value="NZ_BPRE01000013.1"/>
</dbReference>
<protein>
    <submittedName>
        <fullName evidence="1">Uncharacterized protein</fullName>
    </submittedName>
</protein>
<name>A0ABQ4UYV3_9HYPH</name>
<organism evidence="1 2">
    <name type="scientific">Methylorubrum suomiense</name>
    <dbReference type="NCBI Taxonomy" id="144191"/>
    <lineage>
        <taxon>Bacteria</taxon>
        <taxon>Pseudomonadati</taxon>
        <taxon>Pseudomonadota</taxon>
        <taxon>Alphaproteobacteria</taxon>
        <taxon>Hyphomicrobiales</taxon>
        <taxon>Methylobacteriaceae</taxon>
        <taxon>Methylorubrum</taxon>
    </lineage>
</organism>
<gene>
    <name evidence="1" type="ORF">BGCPKDLD_3896</name>
</gene>
<sequence length="147" mass="16280">MATFVGLGITPERREIFATEAGAAVIDERGRPILASSANNDLTLDETGNLRMVYDAEAVGEHARQRLQFFKGEWFLDPRIGVPWFEQVLGFSGSRPQVSEAIVKREILQTPGVTGLSGIETTFDRLVRGIRVSNVLVETQFDETVEV</sequence>